<evidence type="ECO:0000313" key="1">
    <source>
        <dbReference type="EMBL" id="CRL03814.1"/>
    </source>
</evidence>
<gene>
    <name evidence="1" type="ORF">CLUMA_CG016973</name>
</gene>
<accession>A0A1J1IXC3</accession>
<name>A0A1J1IXC3_9DIPT</name>
<reference evidence="1 2" key="1">
    <citation type="submission" date="2015-04" db="EMBL/GenBank/DDBJ databases">
        <authorList>
            <person name="Syromyatnikov M.Y."/>
            <person name="Popov V.N."/>
        </authorList>
    </citation>
    <scope>NUCLEOTIDE SEQUENCE [LARGE SCALE GENOMIC DNA]</scope>
</reference>
<keyword evidence="2" id="KW-1185">Reference proteome</keyword>
<sequence>MSRKAFELQELFESAVAKLIHTNCIATLVMKSMLMKLVYSLIKLKEHIGPSLTPTEIFSLPLMLKQE</sequence>
<dbReference type="AlphaFoldDB" id="A0A1J1IXC3"/>
<evidence type="ECO:0000313" key="2">
    <source>
        <dbReference type="Proteomes" id="UP000183832"/>
    </source>
</evidence>
<organism evidence="1 2">
    <name type="scientific">Clunio marinus</name>
    <dbReference type="NCBI Taxonomy" id="568069"/>
    <lineage>
        <taxon>Eukaryota</taxon>
        <taxon>Metazoa</taxon>
        <taxon>Ecdysozoa</taxon>
        <taxon>Arthropoda</taxon>
        <taxon>Hexapoda</taxon>
        <taxon>Insecta</taxon>
        <taxon>Pterygota</taxon>
        <taxon>Neoptera</taxon>
        <taxon>Endopterygota</taxon>
        <taxon>Diptera</taxon>
        <taxon>Nematocera</taxon>
        <taxon>Chironomoidea</taxon>
        <taxon>Chironomidae</taxon>
        <taxon>Clunio</taxon>
    </lineage>
</organism>
<proteinExistence type="predicted"/>
<dbReference type="Proteomes" id="UP000183832">
    <property type="component" value="Unassembled WGS sequence"/>
</dbReference>
<protein>
    <submittedName>
        <fullName evidence="1">CLUMA_CG016973, isoform A</fullName>
    </submittedName>
</protein>
<dbReference type="EMBL" id="CVRI01000059">
    <property type="protein sequence ID" value="CRL03814.1"/>
    <property type="molecule type" value="Genomic_DNA"/>
</dbReference>